<dbReference type="InterPro" id="IPR052029">
    <property type="entry name" value="PpiD_chaperone"/>
</dbReference>
<evidence type="ECO:0000256" key="8">
    <source>
        <dbReference type="ARBA" id="ARBA00038408"/>
    </source>
</evidence>
<evidence type="ECO:0000259" key="13">
    <source>
        <dbReference type="PROSITE" id="PS50198"/>
    </source>
</evidence>
<dbReference type="SUPFAM" id="SSF109998">
    <property type="entry name" value="Triger factor/SurA peptide-binding domain-like"/>
    <property type="match status" value="1"/>
</dbReference>
<gene>
    <name evidence="14" type="ORF">ACFFHW_11020</name>
</gene>
<keyword evidence="7" id="KW-0143">Chaperone</keyword>
<keyword evidence="11" id="KW-0697">Rotamase</keyword>
<keyword evidence="15" id="KW-1185">Reference proteome</keyword>
<evidence type="ECO:0000256" key="2">
    <source>
        <dbReference type="ARBA" id="ARBA00022475"/>
    </source>
</evidence>
<keyword evidence="11" id="KW-0413">Isomerase</keyword>
<dbReference type="SUPFAM" id="SSF54534">
    <property type="entry name" value="FKBP-like"/>
    <property type="match status" value="1"/>
</dbReference>
<dbReference type="InterPro" id="IPR023058">
    <property type="entry name" value="PPIase_PpiC_CS"/>
</dbReference>
<proteinExistence type="inferred from homology"/>
<dbReference type="Proteomes" id="UP001589814">
    <property type="component" value="Unassembled WGS sequence"/>
</dbReference>
<evidence type="ECO:0000256" key="4">
    <source>
        <dbReference type="ARBA" id="ARBA00022692"/>
    </source>
</evidence>
<evidence type="ECO:0000256" key="10">
    <source>
        <dbReference type="ARBA" id="ARBA00042775"/>
    </source>
</evidence>
<reference evidence="14 15" key="1">
    <citation type="submission" date="2024-09" db="EMBL/GenBank/DDBJ databases">
        <authorList>
            <person name="Sun Q."/>
            <person name="Mori K."/>
        </authorList>
    </citation>
    <scope>NUCLEOTIDE SEQUENCE [LARGE SCALE GENOMIC DNA]</scope>
    <source>
        <strain evidence="14 15">CCM 7415</strain>
    </source>
</reference>
<keyword evidence="5 12" id="KW-1133">Transmembrane helix</keyword>
<keyword evidence="6 12" id="KW-0472">Membrane</keyword>
<name>A0ABV6G4C2_9GAMM</name>
<protein>
    <recommendedName>
        <fullName evidence="9">Periplasmic chaperone PpiD</fullName>
    </recommendedName>
    <alternativeName>
        <fullName evidence="10">Periplasmic folding chaperone</fullName>
    </alternativeName>
</protein>
<keyword evidence="4 12" id="KW-0812">Transmembrane</keyword>
<comment type="similarity">
    <text evidence="8">Belongs to the PpiD chaperone family.</text>
</comment>
<evidence type="ECO:0000256" key="12">
    <source>
        <dbReference type="SAM" id="Phobius"/>
    </source>
</evidence>
<dbReference type="Pfam" id="PF13616">
    <property type="entry name" value="Rotamase_3"/>
    <property type="match status" value="1"/>
</dbReference>
<accession>A0ABV6G4C2</accession>
<evidence type="ECO:0000256" key="5">
    <source>
        <dbReference type="ARBA" id="ARBA00022989"/>
    </source>
</evidence>
<feature type="transmembrane region" description="Helical" evidence="12">
    <location>
        <begin position="12"/>
        <end position="30"/>
    </location>
</feature>
<dbReference type="InterPro" id="IPR000297">
    <property type="entry name" value="PPIase_PpiC"/>
</dbReference>
<evidence type="ECO:0000256" key="9">
    <source>
        <dbReference type="ARBA" id="ARBA00040743"/>
    </source>
</evidence>
<dbReference type="PROSITE" id="PS50198">
    <property type="entry name" value="PPIC_PPIASE_2"/>
    <property type="match status" value="1"/>
</dbReference>
<comment type="caution">
    <text evidence="14">The sequence shown here is derived from an EMBL/GenBank/DDBJ whole genome shotgun (WGS) entry which is preliminary data.</text>
</comment>
<dbReference type="EMBL" id="JBHLVX010000043">
    <property type="protein sequence ID" value="MFC0268502.1"/>
    <property type="molecule type" value="Genomic_DNA"/>
</dbReference>
<dbReference type="PANTHER" id="PTHR47529:SF1">
    <property type="entry name" value="PERIPLASMIC CHAPERONE PPID"/>
    <property type="match status" value="1"/>
</dbReference>
<organism evidence="14 15">
    <name type="scientific">Kushneria aurantia</name>
    <dbReference type="NCBI Taxonomy" id="504092"/>
    <lineage>
        <taxon>Bacteria</taxon>
        <taxon>Pseudomonadati</taxon>
        <taxon>Pseudomonadota</taxon>
        <taxon>Gammaproteobacteria</taxon>
        <taxon>Oceanospirillales</taxon>
        <taxon>Halomonadaceae</taxon>
        <taxon>Kushneria</taxon>
    </lineage>
</organism>
<evidence type="ECO:0000313" key="15">
    <source>
        <dbReference type="Proteomes" id="UP001589814"/>
    </source>
</evidence>
<evidence type="ECO:0000256" key="6">
    <source>
        <dbReference type="ARBA" id="ARBA00023136"/>
    </source>
</evidence>
<evidence type="ECO:0000313" key="14">
    <source>
        <dbReference type="EMBL" id="MFC0268502.1"/>
    </source>
</evidence>
<sequence>MLQQIRDRAQGWGAKIIVALIALTFTFFGAESLVSYFGSGASGNNAATVNGESISRQTLQTEVSRAIRSGRVPPDQQEQAQQAILDSLITREVVDQYAREGGMAFTDRQLDQMLVNRQEFQDSQGRFSAEIFRNRLNSAGFTPDAFRQQLQEDMLAQQLQNGLIAATFVLPSEAKQLAALRFQQRSFRYTRLTDADLQQPIELDEQQLRDWYQSHQQQFQRPEQVQLAWIELNRNQLPQSDQSIDEAQLQQLYDQRRANAPRQVSDIIVRYGDQRSREEAQARVEEIRSRLANGADFAELAREYSDDPSTASRGGSLGTVNEGIFGNAFDQAVNSTAPGDVATVEDDGYFHVLRVDGIDIPPFDQMRDELAAEVRQQRSGERFQQLAQQLSDQSFSADDLQSVADNLGLELHRSGWVDRNADDTDQKILTEPGVMEAAFSNEVLNDGYNSEPIELGDDRRVVLRVLDHREATTLAFDEVRDQVRQAALESRRQQLLAQRADDIVSQLRQGDTPAGVEWSEAQNITRDGGGDLPAALVSAAFTIAHPQGEGTSFGHQVVNGDQVVFAIDSVSADPSDQQLANLTEQLWNLRSRENVSDVTGALRNEADISRQ</sequence>
<dbReference type="PROSITE" id="PS01096">
    <property type="entry name" value="PPIC_PPIASE_1"/>
    <property type="match status" value="1"/>
</dbReference>
<evidence type="ECO:0000256" key="11">
    <source>
        <dbReference type="PROSITE-ProRule" id="PRU00278"/>
    </source>
</evidence>
<dbReference type="InterPro" id="IPR027304">
    <property type="entry name" value="Trigger_fact/SurA_dom_sf"/>
</dbReference>
<evidence type="ECO:0000256" key="7">
    <source>
        <dbReference type="ARBA" id="ARBA00023186"/>
    </source>
</evidence>
<evidence type="ECO:0000256" key="3">
    <source>
        <dbReference type="ARBA" id="ARBA00022519"/>
    </source>
</evidence>
<evidence type="ECO:0000256" key="1">
    <source>
        <dbReference type="ARBA" id="ARBA00004382"/>
    </source>
</evidence>
<dbReference type="PANTHER" id="PTHR47529">
    <property type="entry name" value="PEPTIDYL-PROLYL CIS-TRANS ISOMERASE D"/>
    <property type="match status" value="1"/>
</dbReference>
<comment type="subcellular location">
    <subcellularLocation>
        <location evidence="1">Cell inner membrane</location>
        <topology evidence="1">Single-pass type II membrane protein</topology>
        <orientation evidence="1">Periplasmic side</orientation>
    </subcellularLocation>
</comment>
<dbReference type="Pfam" id="PF13624">
    <property type="entry name" value="SurA_N_3"/>
    <property type="match status" value="1"/>
</dbReference>
<keyword evidence="3" id="KW-0997">Cell inner membrane</keyword>
<keyword evidence="2" id="KW-1003">Cell membrane</keyword>
<dbReference type="Gene3D" id="3.10.50.40">
    <property type="match status" value="2"/>
</dbReference>
<dbReference type="Gene3D" id="1.10.4030.10">
    <property type="entry name" value="Porin chaperone SurA, peptide-binding domain"/>
    <property type="match status" value="1"/>
</dbReference>
<feature type="domain" description="PpiC" evidence="13">
    <location>
        <begin position="259"/>
        <end position="357"/>
    </location>
</feature>
<dbReference type="RefSeq" id="WP_019950111.1">
    <property type="nucleotide sequence ID" value="NZ_JBHLVX010000043.1"/>
</dbReference>
<dbReference type="InterPro" id="IPR046357">
    <property type="entry name" value="PPIase_dom_sf"/>
</dbReference>